<evidence type="ECO:0000256" key="1">
    <source>
        <dbReference type="ARBA" id="ARBA00004496"/>
    </source>
</evidence>
<dbReference type="InterPro" id="IPR020825">
    <property type="entry name" value="Phe-tRNA_synthase-like_B3/B4"/>
</dbReference>
<comment type="catalytic activity">
    <reaction evidence="7 8">
        <text>cytidine(34) in tRNA(Ile2) + L-lysine + ATP = lysidine(34) in tRNA(Ile2) + AMP + diphosphate + H(+)</text>
        <dbReference type="Rhea" id="RHEA:43744"/>
        <dbReference type="Rhea" id="RHEA-COMP:10625"/>
        <dbReference type="Rhea" id="RHEA-COMP:10670"/>
        <dbReference type="ChEBI" id="CHEBI:15378"/>
        <dbReference type="ChEBI" id="CHEBI:30616"/>
        <dbReference type="ChEBI" id="CHEBI:32551"/>
        <dbReference type="ChEBI" id="CHEBI:33019"/>
        <dbReference type="ChEBI" id="CHEBI:82748"/>
        <dbReference type="ChEBI" id="CHEBI:83665"/>
        <dbReference type="ChEBI" id="CHEBI:456215"/>
        <dbReference type="EC" id="6.3.4.19"/>
    </reaction>
</comment>
<dbReference type="Gene3D" id="3.50.40.10">
    <property type="entry name" value="Phenylalanyl-trna Synthetase, Chain B, domain 3"/>
    <property type="match status" value="1"/>
</dbReference>
<comment type="domain">
    <text evidence="8">The N-terminal region contains the highly conserved SGGXDS motif, predicted to be a P-loop motif involved in ATP binding.</text>
</comment>
<reference evidence="10" key="1">
    <citation type="submission" date="2021-11" db="EMBL/GenBank/DDBJ databases">
        <title>Description of a new species Pelosinus isolated from the bottom sediments of Lake Baikal.</title>
        <authorList>
            <person name="Zakharyuk A."/>
        </authorList>
    </citation>
    <scope>NUCLEOTIDE SEQUENCE</scope>
    <source>
        <strain evidence="10">Bkl1</strain>
    </source>
</reference>
<dbReference type="SUPFAM" id="SSF82829">
    <property type="entry name" value="MesJ substrate recognition domain-like"/>
    <property type="match status" value="1"/>
</dbReference>
<dbReference type="Pfam" id="PF01171">
    <property type="entry name" value="ATP_bind_3"/>
    <property type="match status" value="1"/>
</dbReference>
<dbReference type="InterPro" id="IPR012094">
    <property type="entry name" value="tRNA_Ile_lys_synt"/>
</dbReference>
<keyword evidence="2 8" id="KW-0963">Cytoplasm</keyword>
<dbReference type="RefSeq" id="WP_229535947.1">
    <property type="nucleotide sequence ID" value="NZ_JAJHJB010000023.1"/>
</dbReference>
<dbReference type="PANTHER" id="PTHR43033:SF1">
    <property type="entry name" value="TRNA(ILE)-LYSIDINE SYNTHASE-RELATED"/>
    <property type="match status" value="1"/>
</dbReference>
<dbReference type="EMBL" id="JAJHJB010000023">
    <property type="protein sequence ID" value="MCC5466865.1"/>
    <property type="molecule type" value="Genomic_DNA"/>
</dbReference>
<keyword evidence="6 8" id="KW-0067">ATP-binding</keyword>
<dbReference type="InterPro" id="IPR012795">
    <property type="entry name" value="tRNA_Ile_lys_synt_N"/>
</dbReference>
<organism evidence="10 11">
    <name type="scientific">Pelosinus baikalensis</name>
    <dbReference type="NCBI Taxonomy" id="2892015"/>
    <lineage>
        <taxon>Bacteria</taxon>
        <taxon>Bacillati</taxon>
        <taxon>Bacillota</taxon>
        <taxon>Negativicutes</taxon>
        <taxon>Selenomonadales</taxon>
        <taxon>Sporomusaceae</taxon>
        <taxon>Pelosinus</taxon>
    </lineage>
</organism>
<dbReference type="Proteomes" id="UP001165492">
    <property type="component" value="Unassembled WGS sequence"/>
</dbReference>
<evidence type="ECO:0000259" key="9">
    <source>
        <dbReference type="SMART" id="SM00977"/>
    </source>
</evidence>
<evidence type="ECO:0000256" key="3">
    <source>
        <dbReference type="ARBA" id="ARBA00022598"/>
    </source>
</evidence>
<dbReference type="SUPFAM" id="SSF56037">
    <property type="entry name" value="PheT/TilS domain"/>
    <property type="match status" value="1"/>
</dbReference>
<accession>A0ABS8HUN3</accession>
<dbReference type="HAMAP" id="MF_01161">
    <property type="entry name" value="tRNA_Ile_lys_synt"/>
    <property type="match status" value="1"/>
</dbReference>
<proteinExistence type="inferred from homology"/>
<comment type="subcellular location">
    <subcellularLocation>
        <location evidence="1 8">Cytoplasm</location>
    </subcellularLocation>
</comment>
<dbReference type="GO" id="GO:0032267">
    <property type="term" value="F:tRNA(Ile)-lysidine synthase activity"/>
    <property type="evidence" value="ECO:0007669"/>
    <property type="project" value="UniProtKB-EC"/>
</dbReference>
<evidence type="ECO:0000256" key="2">
    <source>
        <dbReference type="ARBA" id="ARBA00022490"/>
    </source>
</evidence>
<dbReference type="Gene3D" id="1.20.59.20">
    <property type="match status" value="1"/>
</dbReference>
<keyword evidence="11" id="KW-1185">Reference proteome</keyword>
<evidence type="ECO:0000256" key="5">
    <source>
        <dbReference type="ARBA" id="ARBA00022741"/>
    </source>
</evidence>
<dbReference type="CDD" id="cd01992">
    <property type="entry name" value="TilS_N"/>
    <property type="match status" value="1"/>
</dbReference>
<dbReference type="PANTHER" id="PTHR43033">
    <property type="entry name" value="TRNA(ILE)-LYSIDINE SYNTHASE-RELATED"/>
    <property type="match status" value="1"/>
</dbReference>
<dbReference type="SUPFAM" id="SSF52402">
    <property type="entry name" value="Adenine nucleotide alpha hydrolases-like"/>
    <property type="match status" value="1"/>
</dbReference>
<dbReference type="InterPro" id="IPR012796">
    <property type="entry name" value="Lysidine-tRNA-synth_C"/>
</dbReference>
<evidence type="ECO:0000256" key="4">
    <source>
        <dbReference type="ARBA" id="ARBA00022694"/>
    </source>
</evidence>
<dbReference type="EC" id="6.3.4.19" evidence="8"/>
<keyword evidence="4 8" id="KW-0819">tRNA processing</keyword>
<evidence type="ECO:0000313" key="10">
    <source>
        <dbReference type="EMBL" id="MCC5466865.1"/>
    </source>
</evidence>
<dbReference type="Gene3D" id="3.40.50.620">
    <property type="entry name" value="HUPs"/>
    <property type="match status" value="1"/>
</dbReference>
<comment type="function">
    <text evidence="8">Ligates lysine onto the cytidine present at position 34 of the AUA codon-specific tRNA(Ile) that contains the anticodon CAU, in an ATP-dependent manner. Cytidine is converted to lysidine, thus changing the amino acid specificity of the tRNA from methionine to isoleucine.</text>
</comment>
<feature type="binding site" evidence="8">
    <location>
        <begin position="26"/>
        <end position="31"/>
    </location>
    <ligand>
        <name>ATP</name>
        <dbReference type="ChEBI" id="CHEBI:30616"/>
    </ligand>
</feature>
<dbReference type="NCBIfam" id="TIGR02433">
    <property type="entry name" value="lysidine_TilS_C"/>
    <property type="match status" value="1"/>
</dbReference>
<name>A0ABS8HUN3_9FIRM</name>
<dbReference type="SMART" id="SM00977">
    <property type="entry name" value="TilS_C"/>
    <property type="match status" value="1"/>
</dbReference>
<protein>
    <recommendedName>
        <fullName evidence="8">tRNA(Ile)-lysidine synthase</fullName>
        <ecNumber evidence="8">6.3.4.19</ecNumber>
    </recommendedName>
    <alternativeName>
        <fullName evidence="8">tRNA(Ile)-2-lysyl-cytidine synthase</fullName>
    </alternativeName>
    <alternativeName>
        <fullName evidence="8">tRNA(Ile)-lysidine synthetase</fullName>
    </alternativeName>
</protein>
<gene>
    <name evidence="8 10" type="primary">tilS</name>
    <name evidence="10" type="ORF">LMF89_16075</name>
</gene>
<dbReference type="InterPro" id="IPR011063">
    <property type="entry name" value="TilS/TtcA_N"/>
</dbReference>
<dbReference type="InterPro" id="IPR014729">
    <property type="entry name" value="Rossmann-like_a/b/a_fold"/>
</dbReference>
<sequence length="464" mass="52143">MLEKVKAWIDRHGLLEQGDTIVVACSGGPDSLALLHILAAFRPEYNMSMVVAHVDHMLRGEESAMEAAFVVDFCAKRSLICYHKAIDVPKFMKEAGMSGEEAARIVRYRYLRQVAKEVGGARIATGHHRDDQAETVLMNMLRGSGSAGIRGMQPMNGDIIRPLLSVSRADIMAYCKAKQLEPKFDSSNFETNYLRNRIRIHLLPELEKQYNNAVKDSLCRTATIVGDEHDFIQHTAKSIWLEVVKEENHCLLLVAKQMKLVHIAVTREIIRLAIEKKQGSLTGISFYHVETVIEMLFHGRVGSILQLPGGLTIHKTYDGLHVGEKPFVLTNQVAYSGQELTIPGITQIQQLGIQISAELTATRIKSQLNVAVFDADELSLPLFVRTRRVGDRFIPLGFAGNKKVKDFFIDEKIPREVRDFVPIICDKGGILWIGGYRQSRRGEVTDKTKTFLQLRILENAIKNN</sequence>
<evidence type="ECO:0000256" key="7">
    <source>
        <dbReference type="ARBA" id="ARBA00048539"/>
    </source>
</evidence>
<keyword evidence="5 8" id="KW-0547">Nucleotide-binding</keyword>
<dbReference type="NCBIfam" id="TIGR02432">
    <property type="entry name" value="lysidine_TilS_N"/>
    <property type="match status" value="1"/>
</dbReference>
<comment type="similarity">
    <text evidence="8">Belongs to the tRNA(Ile)-lysidine synthase family.</text>
</comment>
<evidence type="ECO:0000256" key="8">
    <source>
        <dbReference type="HAMAP-Rule" id="MF_01161"/>
    </source>
</evidence>
<evidence type="ECO:0000313" key="11">
    <source>
        <dbReference type="Proteomes" id="UP001165492"/>
    </source>
</evidence>
<evidence type="ECO:0000256" key="6">
    <source>
        <dbReference type="ARBA" id="ARBA00022840"/>
    </source>
</evidence>
<feature type="domain" description="Lysidine-tRNA(Ile) synthetase C-terminal" evidence="9">
    <location>
        <begin position="382"/>
        <end position="454"/>
    </location>
</feature>
<keyword evidence="3 8" id="KW-0436">Ligase</keyword>
<dbReference type="Pfam" id="PF11734">
    <property type="entry name" value="TilS_C"/>
    <property type="match status" value="1"/>
</dbReference>
<comment type="caution">
    <text evidence="10">The sequence shown here is derived from an EMBL/GenBank/DDBJ whole genome shotgun (WGS) entry which is preliminary data.</text>
</comment>